<feature type="transmembrane region" description="Helical" evidence="1">
    <location>
        <begin position="27"/>
        <end position="44"/>
    </location>
</feature>
<dbReference type="InterPro" id="IPR016566">
    <property type="entry name" value="UCP010219"/>
</dbReference>
<gene>
    <name evidence="2" type="ORF">F8O04_07420</name>
</gene>
<protein>
    <submittedName>
        <fullName evidence="2">DUF3159 domain-containing protein</fullName>
    </submittedName>
</protein>
<proteinExistence type="predicted"/>
<dbReference type="PIRSF" id="PIRSF010219">
    <property type="entry name" value="UCP010219"/>
    <property type="match status" value="1"/>
</dbReference>
<sequence length="209" mass="21940">MGGVRGIVEAVVPGLAFLVLFTFTGDLWWSVGVPAALGVVFIVARLIARQTAMPAIAGLLGAVISGFLAIRSGDGIDYYLTGFWTNGAYGAAFLVSVVVGWPLIGVLAGLLFNAGGRWRANARLKRWMTLVTLGWVVFFALRLAVQLPLYFAGNVEALGVTRLVMGTPMYGVLLVVTALFARGAFRAAGFGDGDAERGAVEASRRADGG</sequence>
<feature type="transmembrane region" description="Helical" evidence="1">
    <location>
        <begin position="127"/>
        <end position="151"/>
    </location>
</feature>
<dbReference type="AlphaFoldDB" id="A0A6H9WUL7"/>
<feature type="transmembrane region" description="Helical" evidence="1">
    <location>
        <begin position="90"/>
        <end position="115"/>
    </location>
</feature>
<name>A0A6H9WUL7_9MICO</name>
<reference evidence="2 3" key="1">
    <citation type="submission" date="2019-09" db="EMBL/GenBank/DDBJ databases">
        <title>Phylogeny of genus Pseudoclavibacter and closely related genus.</title>
        <authorList>
            <person name="Li Y."/>
        </authorList>
    </citation>
    <scope>NUCLEOTIDE SEQUENCE [LARGE SCALE GENOMIC DNA]</scope>
    <source>
        <strain evidence="2 3">EGI 60007</strain>
    </source>
</reference>
<keyword evidence="1" id="KW-1133">Transmembrane helix</keyword>
<dbReference type="Pfam" id="PF11361">
    <property type="entry name" value="DUF3159"/>
    <property type="match status" value="1"/>
</dbReference>
<keyword evidence="1" id="KW-0472">Membrane</keyword>
<keyword evidence="1" id="KW-0812">Transmembrane</keyword>
<feature type="transmembrane region" description="Helical" evidence="1">
    <location>
        <begin position="163"/>
        <end position="181"/>
    </location>
</feature>
<dbReference type="Proteomes" id="UP000431744">
    <property type="component" value="Unassembled WGS sequence"/>
</dbReference>
<organism evidence="2 3">
    <name type="scientific">Pseudoclavibacter endophyticus</name>
    <dbReference type="NCBI Taxonomy" id="1778590"/>
    <lineage>
        <taxon>Bacteria</taxon>
        <taxon>Bacillati</taxon>
        <taxon>Actinomycetota</taxon>
        <taxon>Actinomycetes</taxon>
        <taxon>Micrococcales</taxon>
        <taxon>Microbacteriaceae</taxon>
        <taxon>Pseudoclavibacter</taxon>
    </lineage>
</organism>
<dbReference type="OrthoDB" id="5244221at2"/>
<evidence type="ECO:0000256" key="1">
    <source>
        <dbReference type="SAM" id="Phobius"/>
    </source>
</evidence>
<accession>A0A6H9WUL7</accession>
<evidence type="ECO:0000313" key="3">
    <source>
        <dbReference type="Proteomes" id="UP000431744"/>
    </source>
</evidence>
<dbReference type="EMBL" id="WBJY01000001">
    <property type="protein sequence ID" value="KAB1650557.1"/>
    <property type="molecule type" value="Genomic_DNA"/>
</dbReference>
<keyword evidence="3" id="KW-1185">Reference proteome</keyword>
<evidence type="ECO:0000313" key="2">
    <source>
        <dbReference type="EMBL" id="KAB1650557.1"/>
    </source>
</evidence>
<comment type="caution">
    <text evidence="2">The sequence shown here is derived from an EMBL/GenBank/DDBJ whole genome shotgun (WGS) entry which is preliminary data.</text>
</comment>
<feature type="transmembrane region" description="Helical" evidence="1">
    <location>
        <begin position="51"/>
        <end position="70"/>
    </location>
</feature>